<dbReference type="GeneID" id="54407393"/>
<dbReference type="EMBL" id="ML977519">
    <property type="protein sequence ID" value="KAF2124376.1"/>
    <property type="molecule type" value="Genomic_DNA"/>
</dbReference>
<reference evidence="2" key="1">
    <citation type="journal article" date="2020" name="Stud. Mycol.">
        <title>101 Dothideomycetes genomes: a test case for predicting lifestyles and emergence of pathogens.</title>
        <authorList>
            <person name="Haridas S."/>
            <person name="Albert R."/>
            <person name="Binder M."/>
            <person name="Bloem J."/>
            <person name="Labutti K."/>
            <person name="Salamov A."/>
            <person name="Andreopoulos B."/>
            <person name="Baker S."/>
            <person name="Barry K."/>
            <person name="Bills G."/>
            <person name="Bluhm B."/>
            <person name="Cannon C."/>
            <person name="Castanera R."/>
            <person name="Culley D."/>
            <person name="Daum C."/>
            <person name="Ezra D."/>
            <person name="Gonzalez J."/>
            <person name="Henrissat B."/>
            <person name="Kuo A."/>
            <person name="Liang C."/>
            <person name="Lipzen A."/>
            <person name="Lutzoni F."/>
            <person name="Magnuson J."/>
            <person name="Mondo S."/>
            <person name="Nolan M."/>
            <person name="Ohm R."/>
            <person name="Pangilinan J."/>
            <person name="Park H.-J."/>
            <person name="Ramirez L."/>
            <person name="Alfaro M."/>
            <person name="Sun H."/>
            <person name="Tritt A."/>
            <person name="Yoshinaga Y."/>
            <person name="Zwiers L.-H."/>
            <person name="Turgeon B."/>
            <person name="Goodwin S."/>
            <person name="Spatafora J."/>
            <person name="Crous P."/>
            <person name="Grigoriev I."/>
        </authorList>
    </citation>
    <scope>NUCLEOTIDE SEQUENCE</scope>
    <source>
        <strain evidence="2">CBS 119687</strain>
    </source>
</reference>
<evidence type="ECO:0000313" key="2">
    <source>
        <dbReference type="EMBL" id="KAF2124376.1"/>
    </source>
</evidence>
<dbReference type="AlphaFoldDB" id="A0A6A5ZYK4"/>
<keyword evidence="1" id="KW-0732">Signal</keyword>
<feature type="chain" id="PRO_5025507144" evidence="1">
    <location>
        <begin position="21"/>
        <end position="395"/>
    </location>
</feature>
<dbReference type="SUPFAM" id="SSF110296">
    <property type="entry name" value="Oligoxyloglucan reducing end-specific cellobiohydrolase"/>
    <property type="match status" value="1"/>
</dbReference>
<gene>
    <name evidence="2" type="ORF">P153DRAFT_361097</name>
</gene>
<sequence>MRLSSFLFGLLPLLSVSVSASPSTQLQSRAPSTFSRRVIFTPPANYSDPRVLYARSAELSDGTLLATWENYSPEPPLVYFPIYQSRDNGYTWHELSRVQDTQKNWGLRYQPFLYVLPEKFGGFPKGTVLLSGSAIPTDLSQTLIELYASTDRGKTWKFVSHIAAGGEAVPNNGLTPVWEPFLMLHNHKLICYYSDQRDNATHGQKMVHQTTLDGKTWGPVVDDVAYPTYTDRPGMPTVAQLPNGKFIMTYEYGGGPTSISAYQFPVYFKIAADPEAFGAVTGVPLVVSDGTIPTGSPYVVWSSVGGKNGTLIVSSSGAVAGTGGRGNGTQVYINQKLGQGNWTIVDTPEGASYTRHLRVLRDQKRLLIMGGGVLPPTTEINRVTVSVVDISRWRA</sequence>
<dbReference type="PANTHER" id="PTHR38792">
    <property type="entry name" value="BNR/ASP-BOX REPEAT DOMAIN PROTEIN (AFU_ORTHOLOGUE AFUA_7G06430)-RELATED"/>
    <property type="match status" value="1"/>
</dbReference>
<keyword evidence="2" id="KW-0378">Hydrolase</keyword>
<accession>A0A6A5ZYK4</accession>
<dbReference type="CDD" id="cd15482">
    <property type="entry name" value="Sialidase_non-viral"/>
    <property type="match status" value="1"/>
</dbReference>
<dbReference type="Gene3D" id="2.120.10.10">
    <property type="match status" value="1"/>
</dbReference>
<name>A0A6A5ZYK4_9PLEO</name>
<feature type="signal peptide" evidence="1">
    <location>
        <begin position="1"/>
        <end position="20"/>
    </location>
</feature>
<dbReference type="PANTHER" id="PTHR38792:SF3">
    <property type="entry name" value="BNR_ASP-BOX REPEAT DOMAIN PROTEIN (AFU_ORTHOLOGUE AFUA_7G06430)-RELATED"/>
    <property type="match status" value="1"/>
</dbReference>
<evidence type="ECO:0000256" key="1">
    <source>
        <dbReference type="SAM" id="SignalP"/>
    </source>
</evidence>
<dbReference type="RefSeq" id="XP_033518769.1">
    <property type="nucleotide sequence ID" value="XM_033666961.1"/>
</dbReference>
<evidence type="ECO:0000313" key="3">
    <source>
        <dbReference type="Proteomes" id="UP000799771"/>
    </source>
</evidence>
<organism evidence="2 3">
    <name type="scientific">Dothidotthia symphoricarpi CBS 119687</name>
    <dbReference type="NCBI Taxonomy" id="1392245"/>
    <lineage>
        <taxon>Eukaryota</taxon>
        <taxon>Fungi</taxon>
        <taxon>Dikarya</taxon>
        <taxon>Ascomycota</taxon>
        <taxon>Pezizomycotina</taxon>
        <taxon>Dothideomycetes</taxon>
        <taxon>Pleosporomycetidae</taxon>
        <taxon>Pleosporales</taxon>
        <taxon>Dothidotthiaceae</taxon>
        <taxon>Dothidotthia</taxon>
    </lineage>
</organism>
<keyword evidence="3" id="KW-1185">Reference proteome</keyword>
<proteinExistence type="predicted"/>
<dbReference type="OrthoDB" id="2130735at2759"/>
<protein>
    <submittedName>
        <fullName evidence="2">Glycoside hydrolase family 93 protein</fullName>
    </submittedName>
</protein>
<dbReference type="Proteomes" id="UP000799771">
    <property type="component" value="Unassembled WGS sequence"/>
</dbReference>
<dbReference type="GO" id="GO:0016787">
    <property type="term" value="F:hydrolase activity"/>
    <property type="evidence" value="ECO:0007669"/>
    <property type="project" value="UniProtKB-KW"/>
</dbReference>